<dbReference type="AlphaFoldDB" id="A0A0E2H812"/>
<feature type="region of interest" description="Disordered" evidence="1">
    <location>
        <begin position="403"/>
        <end position="427"/>
    </location>
</feature>
<accession>A0A0E2H812</accession>
<organism evidence="3 4">
    <name type="scientific">[Clostridium] clostridioforme 90A8</name>
    <dbReference type="NCBI Taxonomy" id="999408"/>
    <lineage>
        <taxon>Bacteria</taxon>
        <taxon>Bacillati</taxon>
        <taxon>Bacillota</taxon>
        <taxon>Clostridia</taxon>
        <taxon>Lachnospirales</taxon>
        <taxon>Lachnospiraceae</taxon>
        <taxon>Enterocloster</taxon>
    </lineage>
</organism>
<dbReference type="InterPro" id="IPR036397">
    <property type="entry name" value="RNaseH_sf"/>
</dbReference>
<proteinExistence type="predicted"/>
<sequence>MPKSATPIFLSNDDKSYLKSILQKGTVEARVHRRAKILLLKSDGMADEAIADKLDISRPTVKLCLKKYMESGVKAAMEDSKGRGRRIEITDDAKAWVINIACQKPSAFGLPAELWYPLSLTRYINSVAEQEGYPRMATASEFSIRKILRKAMLNPHKVTYYCEKRDPDFEKKMHDVLVIYKQVELRFDENGSLIPFAGDEEPVHTLSYDEKPGIQAIATTTGDRPPVASTEKMSTVQRDYEYKRLGTLSLLAAIDLLTGEAIPLVSNTHKSSDFVTFLKILDEKYPKGDKIRLILDNHSAHTSRETQEYLNTVPGRFEFVFTPTHGSWLNMVEGFFSKMTRQMLSGIRVGSKEELKERILKYFEEINEVPVPYKWKYRLDTIDLSEEDVGTIVYEVVNAKAASPENQGKRAPKARTRKPRNQITTNA</sequence>
<dbReference type="GO" id="GO:0003676">
    <property type="term" value="F:nucleic acid binding"/>
    <property type="evidence" value="ECO:0007669"/>
    <property type="project" value="InterPro"/>
</dbReference>
<protein>
    <recommendedName>
        <fullName evidence="2">Tc1-like transposase DDE domain-containing protein</fullName>
    </recommendedName>
</protein>
<dbReference type="RefSeq" id="WP_002593672.1">
    <property type="nucleotide sequence ID" value="NZ_KB850979.1"/>
</dbReference>
<feature type="compositionally biased region" description="Basic residues" evidence="1">
    <location>
        <begin position="410"/>
        <end position="420"/>
    </location>
</feature>
<evidence type="ECO:0000259" key="2">
    <source>
        <dbReference type="Pfam" id="PF13358"/>
    </source>
</evidence>
<dbReference type="InterPro" id="IPR009057">
    <property type="entry name" value="Homeodomain-like_sf"/>
</dbReference>
<dbReference type="InterPro" id="IPR038717">
    <property type="entry name" value="Tc1-like_DDE_dom"/>
</dbReference>
<dbReference type="PATRIC" id="fig|999408.3.peg.3836"/>
<comment type="caution">
    <text evidence="3">The sequence shown here is derived from an EMBL/GenBank/DDBJ whole genome shotgun (WGS) entry which is preliminary data.</text>
</comment>
<dbReference type="Pfam" id="PF13358">
    <property type="entry name" value="DDE_3"/>
    <property type="match status" value="1"/>
</dbReference>
<evidence type="ECO:0000256" key="1">
    <source>
        <dbReference type="SAM" id="MobiDB-lite"/>
    </source>
</evidence>
<reference evidence="3 4" key="1">
    <citation type="submission" date="2013-01" db="EMBL/GenBank/DDBJ databases">
        <title>The Genome Sequence of Clostridium clostridioforme 90A8.</title>
        <authorList>
            <consortium name="The Broad Institute Genome Sequencing Platform"/>
            <person name="Earl A."/>
            <person name="Ward D."/>
            <person name="Feldgarden M."/>
            <person name="Gevers D."/>
            <person name="Courvalin P."/>
            <person name="Lambert T."/>
            <person name="Walker B."/>
            <person name="Young S.K."/>
            <person name="Zeng Q."/>
            <person name="Gargeya S."/>
            <person name="Fitzgerald M."/>
            <person name="Haas B."/>
            <person name="Abouelleil A."/>
            <person name="Alvarado L."/>
            <person name="Arachchi H.M."/>
            <person name="Berlin A.M."/>
            <person name="Chapman S.B."/>
            <person name="Dewar J."/>
            <person name="Goldberg J."/>
            <person name="Griggs A."/>
            <person name="Gujja S."/>
            <person name="Hansen M."/>
            <person name="Howarth C."/>
            <person name="Imamovic A."/>
            <person name="Larimer J."/>
            <person name="McCowan C."/>
            <person name="Murphy C."/>
            <person name="Neiman D."/>
            <person name="Pearson M."/>
            <person name="Priest M."/>
            <person name="Roberts A."/>
            <person name="Saif S."/>
            <person name="Shea T."/>
            <person name="Sisk P."/>
            <person name="Sykes S."/>
            <person name="Wortman J."/>
            <person name="Nusbaum C."/>
            <person name="Birren B."/>
        </authorList>
    </citation>
    <scope>NUCLEOTIDE SEQUENCE [LARGE SCALE GENOMIC DNA]</scope>
    <source>
        <strain evidence="3 4">90A8</strain>
    </source>
</reference>
<dbReference type="InterPro" id="IPR047655">
    <property type="entry name" value="Transpos_IS630-like"/>
</dbReference>
<gene>
    <name evidence="3" type="ORF">HMPREF1090_03567</name>
</gene>
<dbReference type="EMBL" id="AGYR01000039">
    <property type="protein sequence ID" value="ENZ12441.1"/>
    <property type="molecule type" value="Genomic_DNA"/>
</dbReference>
<feature type="domain" description="Tc1-like transposase DDE" evidence="2">
    <location>
        <begin position="237"/>
        <end position="356"/>
    </location>
</feature>
<dbReference type="SUPFAM" id="SSF53098">
    <property type="entry name" value="Ribonuclease H-like"/>
    <property type="match status" value="1"/>
</dbReference>
<dbReference type="NCBIfam" id="NF033545">
    <property type="entry name" value="transpos_IS630"/>
    <property type="match status" value="1"/>
</dbReference>
<dbReference type="SUPFAM" id="SSF46689">
    <property type="entry name" value="Homeodomain-like"/>
    <property type="match status" value="1"/>
</dbReference>
<dbReference type="Gene3D" id="3.30.420.10">
    <property type="entry name" value="Ribonuclease H-like superfamily/Ribonuclease H"/>
    <property type="match status" value="1"/>
</dbReference>
<name>A0A0E2H812_9FIRM</name>
<evidence type="ECO:0000313" key="3">
    <source>
        <dbReference type="EMBL" id="ENZ12441.1"/>
    </source>
</evidence>
<dbReference type="Pfam" id="PF13384">
    <property type="entry name" value="HTH_23"/>
    <property type="match status" value="1"/>
</dbReference>
<dbReference type="InterPro" id="IPR012337">
    <property type="entry name" value="RNaseH-like_sf"/>
</dbReference>
<dbReference type="HOGENOM" id="CLU_041125_0_1_9"/>
<dbReference type="Proteomes" id="UP000013085">
    <property type="component" value="Unassembled WGS sequence"/>
</dbReference>
<evidence type="ECO:0000313" key="4">
    <source>
        <dbReference type="Proteomes" id="UP000013085"/>
    </source>
</evidence>